<evidence type="ECO:0000313" key="4">
    <source>
        <dbReference type="Proteomes" id="UP001290455"/>
    </source>
</evidence>
<proteinExistence type="predicted"/>
<feature type="transmembrane region" description="Helical" evidence="1">
    <location>
        <begin position="53"/>
        <end position="74"/>
    </location>
</feature>
<keyword evidence="1" id="KW-0812">Transmembrane</keyword>
<protein>
    <submittedName>
        <fullName evidence="3">DUF2157 domain-containing protein</fullName>
    </submittedName>
</protein>
<gene>
    <name evidence="3" type="ORF">SM124_11925</name>
</gene>
<dbReference type="Pfam" id="PF09925">
    <property type="entry name" value="DUF2157"/>
    <property type="match status" value="1"/>
</dbReference>
<evidence type="ECO:0000259" key="2">
    <source>
        <dbReference type="Pfam" id="PF09925"/>
    </source>
</evidence>
<keyword evidence="1" id="KW-0472">Membrane</keyword>
<organism evidence="3 4">
    <name type="scientific">Robertmurraya mangrovi</name>
    <dbReference type="NCBI Taxonomy" id="3098077"/>
    <lineage>
        <taxon>Bacteria</taxon>
        <taxon>Bacillati</taxon>
        <taxon>Bacillota</taxon>
        <taxon>Bacilli</taxon>
        <taxon>Bacillales</taxon>
        <taxon>Bacillaceae</taxon>
        <taxon>Robertmurraya</taxon>
    </lineage>
</organism>
<dbReference type="InterPro" id="IPR018677">
    <property type="entry name" value="DUF2157"/>
</dbReference>
<feature type="transmembrane region" description="Helical" evidence="1">
    <location>
        <begin position="210"/>
        <end position="229"/>
    </location>
</feature>
<dbReference type="RefSeq" id="WP_322446761.1">
    <property type="nucleotide sequence ID" value="NZ_JAXOFX010000007.1"/>
</dbReference>
<feature type="transmembrane region" description="Helical" evidence="1">
    <location>
        <begin position="285"/>
        <end position="301"/>
    </location>
</feature>
<feature type="domain" description="DUF2157" evidence="2">
    <location>
        <begin position="23"/>
        <end position="159"/>
    </location>
</feature>
<feature type="transmembrane region" description="Helical" evidence="1">
    <location>
        <begin position="111"/>
        <end position="130"/>
    </location>
</feature>
<dbReference type="EMBL" id="JAXOFX010000007">
    <property type="protein sequence ID" value="MDZ5472457.1"/>
    <property type="molecule type" value="Genomic_DNA"/>
</dbReference>
<evidence type="ECO:0000256" key="1">
    <source>
        <dbReference type="SAM" id="Phobius"/>
    </source>
</evidence>
<feature type="transmembrane region" description="Helical" evidence="1">
    <location>
        <begin position="235"/>
        <end position="254"/>
    </location>
</feature>
<name>A0ABU5IZA5_9BACI</name>
<sequence length="425" mass="49264">MKRVVSIFQYELLRKEFQYLEDIGELAPQQAKHLLSFYEVPSQKKEPLNFIKVLSMIGALLIGLGVLSFVASNWAGLSDLTKFSVLLLSLILGYFVAWLTEYRKPILSKSLYYISVFVYGAEIFYIGQLFHLGGKLENAFLAWAIGVFPLAIYLKDKFLYGLSFVLIYLVIELKFMFVGDQLNPSTFMLIILPLLFAVWYFLFNKYRLLLVANLVLLYQFIQMKFAIQPLEQNDFPMVFTILLPLLFAIGHKFFNKSNAIFVVNSLLFLQWIAMTFYYFEVERVAVLFVIFLLVGITITHVQLPSYKHTMKNLGIIISFISGLILTARDLWMEGMDMSPNSFTFPWWIVFGIGYMIYGLFLVYRQQLIGVVIVSVLIFRFYIDVSLVFLNKSIAFLIGGIILLGLGFWFEKTRRGERRNEQKSTK</sequence>
<feature type="transmembrane region" description="Helical" evidence="1">
    <location>
        <begin position="367"/>
        <end position="382"/>
    </location>
</feature>
<feature type="transmembrane region" description="Helical" evidence="1">
    <location>
        <begin position="185"/>
        <end position="203"/>
    </location>
</feature>
<keyword evidence="1" id="KW-1133">Transmembrane helix</keyword>
<accession>A0ABU5IZA5</accession>
<feature type="transmembrane region" description="Helical" evidence="1">
    <location>
        <begin position="261"/>
        <end position="279"/>
    </location>
</feature>
<comment type="caution">
    <text evidence="3">The sequence shown here is derived from an EMBL/GenBank/DDBJ whole genome shotgun (WGS) entry which is preliminary data.</text>
</comment>
<keyword evidence="4" id="KW-1185">Reference proteome</keyword>
<feature type="transmembrane region" description="Helical" evidence="1">
    <location>
        <begin position="136"/>
        <end position="154"/>
    </location>
</feature>
<feature type="transmembrane region" description="Helical" evidence="1">
    <location>
        <begin position="80"/>
        <end position="99"/>
    </location>
</feature>
<feature type="transmembrane region" description="Helical" evidence="1">
    <location>
        <begin position="388"/>
        <end position="409"/>
    </location>
</feature>
<dbReference type="Proteomes" id="UP001290455">
    <property type="component" value="Unassembled WGS sequence"/>
</dbReference>
<evidence type="ECO:0000313" key="3">
    <source>
        <dbReference type="EMBL" id="MDZ5472457.1"/>
    </source>
</evidence>
<feature type="transmembrane region" description="Helical" evidence="1">
    <location>
        <begin position="344"/>
        <end position="362"/>
    </location>
</feature>
<reference evidence="3 4" key="1">
    <citation type="submission" date="2023-11" db="EMBL/GenBank/DDBJ databases">
        <title>Bacillus jintuensis, isolated from a mudflat on the Beibu Gulf coast.</title>
        <authorList>
            <person name="Li M."/>
        </authorList>
    </citation>
    <scope>NUCLEOTIDE SEQUENCE [LARGE SCALE GENOMIC DNA]</scope>
    <source>
        <strain evidence="3 4">31A1R</strain>
    </source>
</reference>
<feature type="transmembrane region" description="Helical" evidence="1">
    <location>
        <begin position="159"/>
        <end position="179"/>
    </location>
</feature>
<feature type="transmembrane region" description="Helical" evidence="1">
    <location>
        <begin position="313"/>
        <end position="332"/>
    </location>
</feature>